<dbReference type="GO" id="GO:0008622">
    <property type="term" value="C:epsilon DNA polymerase complex"/>
    <property type="evidence" value="ECO:0007669"/>
    <property type="project" value="InterPro"/>
</dbReference>
<evidence type="ECO:0000313" key="10">
    <source>
        <dbReference type="Proteomes" id="UP001168821"/>
    </source>
</evidence>
<dbReference type="SUPFAM" id="SSF56672">
    <property type="entry name" value="DNA/RNA polymerases"/>
    <property type="match status" value="1"/>
</dbReference>
<dbReference type="GO" id="GO:0051539">
    <property type="term" value="F:4 iron, 4 sulfur cluster binding"/>
    <property type="evidence" value="ECO:0007669"/>
    <property type="project" value="UniProtKB-KW"/>
</dbReference>
<comment type="function">
    <text evidence="6">DNA polymerase II participates in chromosomal DNA replication.</text>
</comment>
<organism evidence="9 10">
    <name type="scientific">Zophobas morio</name>
    <dbReference type="NCBI Taxonomy" id="2755281"/>
    <lineage>
        <taxon>Eukaryota</taxon>
        <taxon>Metazoa</taxon>
        <taxon>Ecdysozoa</taxon>
        <taxon>Arthropoda</taxon>
        <taxon>Hexapoda</taxon>
        <taxon>Insecta</taxon>
        <taxon>Pterygota</taxon>
        <taxon>Neoptera</taxon>
        <taxon>Endopterygota</taxon>
        <taxon>Coleoptera</taxon>
        <taxon>Polyphaga</taxon>
        <taxon>Cucujiformia</taxon>
        <taxon>Tenebrionidae</taxon>
        <taxon>Zophobas</taxon>
    </lineage>
</organism>
<feature type="region of interest" description="Disordered" evidence="7">
    <location>
        <begin position="198"/>
        <end position="221"/>
    </location>
</feature>
<proteinExistence type="inferred from homology"/>
<name>A0AA38HI67_9CUCU</name>
<evidence type="ECO:0000256" key="3">
    <source>
        <dbReference type="ARBA" id="ARBA00022705"/>
    </source>
</evidence>
<keyword evidence="6" id="KW-0004">4Fe-4S</keyword>
<dbReference type="Pfam" id="PF08490">
    <property type="entry name" value="DUF1744"/>
    <property type="match status" value="1"/>
</dbReference>
<dbReference type="Pfam" id="PF22634">
    <property type="entry name" value="POL2_thumb"/>
    <property type="match status" value="1"/>
</dbReference>
<dbReference type="InterPro" id="IPR043502">
    <property type="entry name" value="DNA/RNA_pol_sf"/>
</dbReference>
<dbReference type="GO" id="GO:0045004">
    <property type="term" value="P:DNA replication proofreading"/>
    <property type="evidence" value="ECO:0007669"/>
    <property type="project" value="TreeGrafter"/>
</dbReference>
<dbReference type="GO" id="GO:0008270">
    <property type="term" value="F:zinc ion binding"/>
    <property type="evidence" value="ECO:0007669"/>
    <property type="project" value="UniProtKB-KW"/>
</dbReference>
<dbReference type="GO" id="GO:0000278">
    <property type="term" value="P:mitotic cell cycle"/>
    <property type="evidence" value="ECO:0007669"/>
    <property type="project" value="TreeGrafter"/>
</dbReference>
<comment type="subcellular location">
    <subcellularLocation>
        <location evidence="6">Nucleus</location>
    </subcellularLocation>
</comment>
<keyword evidence="5 6" id="KW-0238">DNA-binding</keyword>
<feature type="compositionally biased region" description="Basic and acidic residues" evidence="7">
    <location>
        <begin position="893"/>
        <end position="902"/>
    </location>
</feature>
<gene>
    <name evidence="9" type="ORF">Zmor_011777</name>
</gene>
<dbReference type="GO" id="GO:0008310">
    <property type="term" value="F:single-stranded DNA 3'-5' DNA exonuclease activity"/>
    <property type="evidence" value="ECO:0007669"/>
    <property type="project" value="TreeGrafter"/>
</dbReference>
<dbReference type="GO" id="GO:0006287">
    <property type="term" value="P:base-excision repair, gap-filling"/>
    <property type="evidence" value="ECO:0007669"/>
    <property type="project" value="TreeGrafter"/>
</dbReference>
<protein>
    <recommendedName>
        <fullName evidence="6">DNA polymerase epsilon catalytic subunit</fullName>
        <ecNumber evidence="6">2.7.7.7</ecNumber>
    </recommendedName>
</protein>
<feature type="domain" description="DNA polymerase epsilon catalytic subunit A C-terminal" evidence="8">
    <location>
        <begin position="448"/>
        <end position="827"/>
    </location>
</feature>
<dbReference type="Pfam" id="PF23250">
    <property type="entry name" value="zf_DPOE_2"/>
    <property type="match status" value="1"/>
</dbReference>
<dbReference type="AlphaFoldDB" id="A0AA38HI67"/>
<dbReference type="GO" id="GO:0006272">
    <property type="term" value="P:leading strand elongation"/>
    <property type="evidence" value="ECO:0007669"/>
    <property type="project" value="TreeGrafter"/>
</dbReference>
<accession>A0AA38HI67</accession>
<keyword evidence="2 6" id="KW-0548">Nucleotidyltransferase</keyword>
<keyword evidence="6" id="KW-0479">Metal-binding</keyword>
<dbReference type="Pfam" id="PF22912">
    <property type="entry name" value="zf-DPOE"/>
    <property type="match status" value="1"/>
</dbReference>
<evidence type="ECO:0000259" key="8">
    <source>
        <dbReference type="SMART" id="SM01159"/>
    </source>
</evidence>
<evidence type="ECO:0000256" key="4">
    <source>
        <dbReference type="ARBA" id="ARBA00022932"/>
    </source>
</evidence>
<keyword evidence="6" id="KW-0408">Iron</keyword>
<dbReference type="GO" id="GO:0003677">
    <property type="term" value="F:DNA binding"/>
    <property type="evidence" value="ECO:0007669"/>
    <property type="project" value="UniProtKB-KW"/>
</dbReference>
<comment type="caution">
    <text evidence="9">The sequence shown here is derived from an EMBL/GenBank/DDBJ whole genome shotgun (WGS) entry which is preliminary data.</text>
</comment>
<keyword evidence="1 6" id="KW-0808">Transferase</keyword>
<keyword evidence="6" id="KW-0539">Nucleus</keyword>
<dbReference type="Proteomes" id="UP001168821">
    <property type="component" value="Unassembled WGS sequence"/>
</dbReference>
<dbReference type="InterPro" id="IPR055191">
    <property type="entry name" value="POL2_thumb"/>
</dbReference>
<dbReference type="InterPro" id="IPR029703">
    <property type="entry name" value="POL2"/>
</dbReference>
<reference evidence="9" key="1">
    <citation type="journal article" date="2023" name="G3 (Bethesda)">
        <title>Whole genome assemblies of Zophobas morio and Tenebrio molitor.</title>
        <authorList>
            <person name="Kaur S."/>
            <person name="Stinson S.A."/>
            <person name="diCenzo G.C."/>
        </authorList>
    </citation>
    <scope>NUCLEOTIDE SEQUENCE</scope>
    <source>
        <strain evidence="9">QUZm001</strain>
    </source>
</reference>
<evidence type="ECO:0000256" key="6">
    <source>
        <dbReference type="RuleBase" id="RU365029"/>
    </source>
</evidence>
<dbReference type="InterPro" id="IPR054475">
    <property type="entry name" value="Znf-DPOE"/>
</dbReference>
<dbReference type="EC" id="2.7.7.7" evidence="6"/>
<evidence type="ECO:0000313" key="9">
    <source>
        <dbReference type="EMBL" id="KAJ3616621.1"/>
    </source>
</evidence>
<evidence type="ECO:0000256" key="7">
    <source>
        <dbReference type="SAM" id="MobiDB-lite"/>
    </source>
</evidence>
<dbReference type="InterPro" id="IPR013697">
    <property type="entry name" value="DNA_pol_e_suA_C"/>
</dbReference>
<evidence type="ECO:0000256" key="1">
    <source>
        <dbReference type="ARBA" id="ARBA00022679"/>
    </source>
</evidence>
<evidence type="ECO:0000256" key="5">
    <source>
        <dbReference type="ARBA" id="ARBA00023125"/>
    </source>
</evidence>
<evidence type="ECO:0000256" key="2">
    <source>
        <dbReference type="ARBA" id="ARBA00022695"/>
    </source>
</evidence>
<dbReference type="SMART" id="SM01159">
    <property type="entry name" value="DUF1744"/>
    <property type="match status" value="1"/>
</dbReference>
<comment type="cofactor">
    <cofactor evidence="6">
        <name>[4Fe-4S] cluster</name>
        <dbReference type="ChEBI" id="CHEBI:49883"/>
    </cofactor>
</comment>
<keyword evidence="6" id="KW-0862">Zinc</keyword>
<dbReference type="EMBL" id="JALNTZ010003157">
    <property type="protein sequence ID" value="KAJ3616621.1"/>
    <property type="molecule type" value="Genomic_DNA"/>
</dbReference>
<keyword evidence="10" id="KW-1185">Reference proteome</keyword>
<dbReference type="PANTHER" id="PTHR10670">
    <property type="entry name" value="DNA POLYMERASE EPSILON CATALYTIC SUBUNIT A"/>
    <property type="match status" value="1"/>
</dbReference>
<sequence length="1126" mass="128323">MSRELGDYGAQKSPTITAAKRLGEFLGSDTLRGKGLSCKFIISEKPVGLPVADRAVPVNIFLADHQLKVFYLRKWLKFPSLSDFDVRTILDWDYYIERFGGTIQRIVTIPAALQAVDNPVPRIKHPDWLHKRIRSKRAALQQRGLSSFYRVIDPDPRRPVDIEECQLPCIAAAPLREKTGLTSKGHVSNCDANLPGALDHRLPEEDSASSQSSSSVVPGTETHDLSSEAYAALYGPPPDKTADYQLYLNYLKSLLFLYSFLLFLCLSCVAKWKWQVKMRAQRRGQHHLQITSGLETFFRSDDVVRQLRGNCWQIIQVKLVTLKSAFWLTLNYLCNSQLLPTRTPGEFRMWAFVGASVVAVTLTVPRLFYVNCTKEDPNNVFKVLPRSLPALHLYEFAMKESAYQNMLNMKELSGFFNHPEIEGVYETNVSLEYRAIVALGCVCRVSQSADLTGTDLHLQLADFTSDHMSSSEYLKANSFEHVYIGQHGRKDCSLIGVFRSDSEQAAIIVVDPRNKKQLPSPSRLYKKLREKFLELHVGTDNIEIVLLIAPPENISFKVVYSTSGNLPFDYPVYILDVFYTRQLIRFGHVLWVSANIRPDLGGREGEDNVWLCHVAEEGYFEMTNEGFYDTVCVELELLTLAINSIVHSAQLHSAEGVSDELPFDTARNIFLEDNLRMKTVLTGYDISSACIAAFRVLKSVVHSLMNEVVLNHNELADTLCIHFYRWLSNSRSLLYDPALHQLVQTLMRKVFFQLVMEFKRLGSSIVYANFTKLIVATPKSSLSDAAAYMDFILQGIRKQEVFALLDLVPVVYWEQLWWLDKCNYAGMQTRKTTDHFSGSFFLCPCWGKGLTLLNRGPVRLFGDFIYKVYESSRSEQLDHQKVGAPSSVKTRSRLQDGRRSNETTRVQELLSGVGKKLFKLLPDIRKATGYEFPALPGSHLAMSDPAIEFAKFVLKILSLDAAISDEVALLRKNLFRLLGVSEFSEEAIFRNPCASYTLQEVICRFCNDCRPLDLCRDPQLVQRVWQCPQCDHPYDLELIEQTLIDTWSQKLLSYQLQDLVCTKCHQVKREHMPLLCSCSGFYTTKIHHQSFTEEMQTFHRIAKYHKFELLEEFVTWNVDLANGASF</sequence>
<dbReference type="PANTHER" id="PTHR10670:SF0">
    <property type="entry name" value="DNA POLYMERASE EPSILON CATALYTIC SUBUNIT A"/>
    <property type="match status" value="1"/>
</dbReference>
<feature type="region of interest" description="Disordered" evidence="7">
    <location>
        <begin position="877"/>
        <end position="902"/>
    </location>
</feature>
<comment type="catalytic activity">
    <reaction evidence="6">
        <text>DNA(n) + a 2'-deoxyribonucleoside 5'-triphosphate = DNA(n+1) + diphosphate</text>
        <dbReference type="Rhea" id="RHEA:22508"/>
        <dbReference type="Rhea" id="RHEA-COMP:17339"/>
        <dbReference type="Rhea" id="RHEA-COMP:17340"/>
        <dbReference type="ChEBI" id="CHEBI:33019"/>
        <dbReference type="ChEBI" id="CHEBI:61560"/>
        <dbReference type="ChEBI" id="CHEBI:173112"/>
        <dbReference type="EC" id="2.7.7.7"/>
    </reaction>
</comment>
<keyword evidence="4 6" id="KW-0239">DNA-directed DNA polymerase</keyword>
<comment type="similarity">
    <text evidence="6">Belongs to the DNA polymerase type-B family.</text>
</comment>
<dbReference type="GO" id="GO:0006297">
    <property type="term" value="P:nucleotide-excision repair, DNA gap filling"/>
    <property type="evidence" value="ECO:0007669"/>
    <property type="project" value="TreeGrafter"/>
</dbReference>
<keyword evidence="6" id="KW-0411">Iron-sulfur</keyword>
<keyword evidence="6" id="KW-0863">Zinc-finger</keyword>
<keyword evidence="3 6" id="KW-0235">DNA replication</keyword>
<dbReference type="GO" id="GO:0003887">
    <property type="term" value="F:DNA-directed DNA polymerase activity"/>
    <property type="evidence" value="ECO:0007669"/>
    <property type="project" value="UniProtKB-KW"/>
</dbReference>